<dbReference type="GO" id="GO:0005351">
    <property type="term" value="F:carbohydrate:proton symporter activity"/>
    <property type="evidence" value="ECO:0007669"/>
    <property type="project" value="TreeGrafter"/>
</dbReference>
<feature type="transmembrane region" description="Helical" evidence="6">
    <location>
        <begin position="265"/>
        <end position="286"/>
    </location>
</feature>
<keyword evidence="4 6" id="KW-1133">Transmembrane helix</keyword>
<evidence type="ECO:0000313" key="8">
    <source>
        <dbReference type="EMBL" id="KEF58668.1"/>
    </source>
</evidence>
<sequence>MPAFIQRFGTELPNGTKILTASQISVITAIRVVGSIPGTWACHYLGNKWGRKKTIWFGCGVCLVGTALQTGSIHVAMITIGLTTASFGYFTMVSMSSTLIIEISPPSVRGIAGGLASVAIGLSGILSSGIAWGTFHYQSEFSFRMPLALQNVFPVFMAICMLYVMDSPTSYLINGDDVNAEKSLRLVRRGYTEEEIITEMEILKWQNQLRKQVEEVRWFEIFKGTNLRRTMLGTFLGIIQNLSGAIFAGNYATIFLSQVGTANPFVLVFGLNILILGGSCLGVVLVDTIGRRSLMLLSFLILAIIDLCIGCLGFADATNVGVIKAIAGFSLLFGFVVYAGLGPLTWLVSAELPTARLRNISNAWILLCISLSNLTVTYVLPYIANKDAGNLGPKTYLIFAFSMTVGFIVTWFCWPESKDRSMAELDEMFNARLPARKFKSYQTTLTADNIDLVDREREKSGAVEGLSAVEHKD</sequence>
<evidence type="ECO:0000256" key="4">
    <source>
        <dbReference type="ARBA" id="ARBA00022989"/>
    </source>
</evidence>
<comment type="caution">
    <text evidence="8">The sequence shown here is derived from an EMBL/GenBank/DDBJ whole genome shotgun (WGS) entry which is preliminary data.</text>
</comment>
<feature type="transmembrane region" description="Helical" evidence="6">
    <location>
        <begin position="321"/>
        <end position="341"/>
    </location>
</feature>
<comment type="subcellular location">
    <subcellularLocation>
        <location evidence="1">Membrane</location>
        <topology evidence="1">Multi-pass membrane protein</topology>
    </subcellularLocation>
</comment>
<evidence type="ECO:0000259" key="7">
    <source>
        <dbReference type="PROSITE" id="PS50850"/>
    </source>
</evidence>
<evidence type="ECO:0000256" key="6">
    <source>
        <dbReference type="SAM" id="Phobius"/>
    </source>
</evidence>
<dbReference type="HOGENOM" id="CLU_001265_30_1_1"/>
<dbReference type="EMBL" id="AMGV01000004">
    <property type="protein sequence ID" value="KEF58668.1"/>
    <property type="molecule type" value="Genomic_DNA"/>
</dbReference>
<feature type="domain" description="Major facilitator superfamily (MFS) profile" evidence="7">
    <location>
        <begin position="1"/>
        <end position="418"/>
    </location>
</feature>
<gene>
    <name evidence="8" type="ORF">A1O9_06594</name>
</gene>
<dbReference type="InterPro" id="IPR050360">
    <property type="entry name" value="MFS_Sugar_Transporters"/>
</dbReference>
<keyword evidence="9" id="KW-1185">Reference proteome</keyword>
<dbReference type="PANTHER" id="PTHR48022:SF27">
    <property type="entry name" value="MAJOR FACILITATOR SUPERFAMILY (MFS) PROFILE DOMAIN-CONTAINING PROTEIN"/>
    <property type="match status" value="1"/>
</dbReference>
<dbReference type="InterPro" id="IPR036259">
    <property type="entry name" value="MFS_trans_sf"/>
</dbReference>
<feature type="transmembrane region" description="Helical" evidence="6">
    <location>
        <begin position="293"/>
        <end position="315"/>
    </location>
</feature>
<feature type="transmembrane region" description="Helical" evidence="6">
    <location>
        <begin position="115"/>
        <end position="135"/>
    </location>
</feature>
<dbReference type="GeneID" id="25281511"/>
<organism evidence="8 9">
    <name type="scientific">Exophiala aquamarina CBS 119918</name>
    <dbReference type="NCBI Taxonomy" id="1182545"/>
    <lineage>
        <taxon>Eukaryota</taxon>
        <taxon>Fungi</taxon>
        <taxon>Dikarya</taxon>
        <taxon>Ascomycota</taxon>
        <taxon>Pezizomycotina</taxon>
        <taxon>Eurotiomycetes</taxon>
        <taxon>Chaetothyriomycetidae</taxon>
        <taxon>Chaetothyriales</taxon>
        <taxon>Herpotrichiellaceae</taxon>
        <taxon>Exophiala</taxon>
    </lineage>
</organism>
<feature type="transmembrane region" description="Helical" evidence="6">
    <location>
        <begin position="55"/>
        <end position="80"/>
    </location>
</feature>
<keyword evidence="3 6" id="KW-0812">Transmembrane</keyword>
<comment type="similarity">
    <text evidence="2">Belongs to the major facilitator superfamily. Sugar transporter (TC 2.A.1.1) family.</text>
</comment>
<dbReference type="PROSITE" id="PS50850">
    <property type="entry name" value="MFS"/>
    <property type="match status" value="1"/>
</dbReference>
<evidence type="ECO:0000313" key="9">
    <source>
        <dbReference type="Proteomes" id="UP000027920"/>
    </source>
</evidence>
<feature type="transmembrane region" description="Helical" evidence="6">
    <location>
        <begin position="147"/>
        <end position="165"/>
    </location>
</feature>
<dbReference type="InterPro" id="IPR020846">
    <property type="entry name" value="MFS_dom"/>
</dbReference>
<dbReference type="SUPFAM" id="SSF103473">
    <property type="entry name" value="MFS general substrate transporter"/>
    <property type="match status" value="1"/>
</dbReference>
<dbReference type="Proteomes" id="UP000027920">
    <property type="component" value="Unassembled WGS sequence"/>
</dbReference>
<dbReference type="Gene3D" id="1.20.1250.20">
    <property type="entry name" value="MFS general substrate transporter like domains"/>
    <property type="match status" value="1"/>
</dbReference>
<name>A0A072PH89_9EURO</name>
<dbReference type="InterPro" id="IPR005828">
    <property type="entry name" value="MFS_sugar_transport-like"/>
</dbReference>
<dbReference type="AlphaFoldDB" id="A0A072PH89"/>
<evidence type="ECO:0000256" key="5">
    <source>
        <dbReference type="ARBA" id="ARBA00023136"/>
    </source>
</evidence>
<protein>
    <recommendedName>
        <fullName evidence="7">Major facilitator superfamily (MFS) profile domain-containing protein</fullName>
    </recommendedName>
</protein>
<keyword evidence="5 6" id="KW-0472">Membrane</keyword>
<feature type="transmembrane region" description="Helical" evidence="6">
    <location>
        <begin position="362"/>
        <end position="384"/>
    </location>
</feature>
<dbReference type="RefSeq" id="XP_013261258.1">
    <property type="nucleotide sequence ID" value="XM_013405804.1"/>
</dbReference>
<dbReference type="PANTHER" id="PTHR48022">
    <property type="entry name" value="PLASTIDIC GLUCOSE TRANSPORTER 4"/>
    <property type="match status" value="1"/>
</dbReference>
<feature type="transmembrane region" description="Helical" evidence="6">
    <location>
        <begin position="396"/>
        <end position="414"/>
    </location>
</feature>
<dbReference type="VEuPathDB" id="FungiDB:A1O9_06594"/>
<evidence type="ECO:0000256" key="3">
    <source>
        <dbReference type="ARBA" id="ARBA00022692"/>
    </source>
</evidence>
<feature type="transmembrane region" description="Helical" evidence="6">
    <location>
        <begin position="232"/>
        <end position="253"/>
    </location>
</feature>
<evidence type="ECO:0000256" key="1">
    <source>
        <dbReference type="ARBA" id="ARBA00004141"/>
    </source>
</evidence>
<feature type="transmembrane region" description="Helical" evidence="6">
    <location>
        <begin position="86"/>
        <end position="103"/>
    </location>
</feature>
<dbReference type="OrthoDB" id="6612291at2759"/>
<proteinExistence type="inferred from homology"/>
<dbReference type="GO" id="GO:0016020">
    <property type="term" value="C:membrane"/>
    <property type="evidence" value="ECO:0007669"/>
    <property type="project" value="UniProtKB-SubCell"/>
</dbReference>
<accession>A0A072PH89</accession>
<evidence type="ECO:0000256" key="2">
    <source>
        <dbReference type="ARBA" id="ARBA00010992"/>
    </source>
</evidence>
<reference evidence="8 9" key="1">
    <citation type="submission" date="2013-03" db="EMBL/GenBank/DDBJ databases">
        <title>The Genome Sequence of Exophiala aquamarina CBS 119918.</title>
        <authorList>
            <consortium name="The Broad Institute Genomics Platform"/>
            <person name="Cuomo C."/>
            <person name="de Hoog S."/>
            <person name="Gorbushina A."/>
            <person name="Walker B."/>
            <person name="Young S.K."/>
            <person name="Zeng Q."/>
            <person name="Gargeya S."/>
            <person name="Fitzgerald M."/>
            <person name="Haas B."/>
            <person name="Abouelleil A."/>
            <person name="Allen A.W."/>
            <person name="Alvarado L."/>
            <person name="Arachchi H.M."/>
            <person name="Berlin A.M."/>
            <person name="Chapman S.B."/>
            <person name="Gainer-Dewar J."/>
            <person name="Goldberg J."/>
            <person name="Griggs A."/>
            <person name="Gujja S."/>
            <person name="Hansen M."/>
            <person name="Howarth C."/>
            <person name="Imamovic A."/>
            <person name="Ireland A."/>
            <person name="Larimer J."/>
            <person name="McCowan C."/>
            <person name="Murphy C."/>
            <person name="Pearson M."/>
            <person name="Poon T.W."/>
            <person name="Priest M."/>
            <person name="Roberts A."/>
            <person name="Saif S."/>
            <person name="Shea T."/>
            <person name="Sisk P."/>
            <person name="Sykes S."/>
            <person name="Wortman J."/>
            <person name="Nusbaum C."/>
            <person name="Birren B."/>
        </authorList>
    </citation>
    <scope>NUCLEOTIDE SEQUENCE [LARGE SCALE GENOMIC DNA]</scope>
    <source>
        <strain evidence="8 9">CBS 119918</strain>
    </source>
</reference>
<dbReference type="Pfam" id="PF00083">
    <property type="entry name" value="Sugar_tr"/>
    <property type="match status" value="1"/>
</dbReference>